<dbReference type="GO" id="GO:0003677">
    <property type="term" value="F:DNA binding"/>
    <property type="evidence" value="ECO:0007669"/>
    <property type="project" value="InterPro"/>
</dbReference>
<name>A0AAI8XQ25_MYCME</name>
<dbReference type="InterPro" id="IPR001387">
    <property type="entry name" value="Cro/C1-type_HTH"/>
</dbReference>
<dbReference type="Gene3D" id="3.30.450.180">
    <property type="match status" value="1"/>
</dbReference>
<dbReference type="InterPro" id="IPR010982">
    <property type="entry name" value="Lambda_DNA-bd_dom_sf"/>
</dbReference>
<dbReference type="Gene3D" id="1.10.260.40">
    <property type="entry name" value="lambda repressor-like DNA-binding domains"/>
    <property type="match status" value="1"/>
</dbReference>
<gene>
    <name evidence="2" type="ORF">hbim_04406</name>
</gene>
<dbReference type="Proteomes" id="UP001241092">
    <property type="component" value="Chromosome"/>
</dbReference>
<proteinExistence type="predicted"/>
<protein>
    <recommendedName>
        <fullName evidence="1">HTH cro/C1-type domain-containing protein</fullName>
    </recommendedName>
</protein>
<dbReference type="PANTHER" id="PTHR35010:SF2">
    <property type="entry name" value="BLL4672 PROTEIN"/>
    <property type="match status" value="1"/>
</dbReference>
<dbReference type="SMART" id="SM00530">
    <property type="entry name" value="HTH_XRE"/>
    <property type="match status" value="1"/>
</dbReference>
<dbReference type="EMBL" id="AP027452">
    <property type="protein sequence ID" value="BDY30463.1"/>
    <property type="molecule type" value="Genomic_DNA"/>
</dbReference>
<accession>A0AAI8XQ25</accession>
<evidence type="ECO:0000259" key="1">
    <source>
        <dbReference type="SMART" id="SM00530"/>
    </source>
</evidence>
<sequence>MPNQAARAELGGFLRMRREALNRAERGLPPIRGRRTGLRREEVAYLSSISVTWYTWLEQGRDINPSRQVLESIGETLALSPTDQAYLLSLAGFSPSGAHPTHEPGEPPEHVQRLLDAFGLSPAFAIDADWRIVAWNRAYAVLYPRVQTVAAAERNLLWLVFTDPTIRQLMPDWDVESRRFVSEYRMQNAARLDEPAVRGLLGRLRVESPEFEGIWVDHAIEGFQTRMRRFDHRVAGEIELEYHRLAPTDLPDLNIVVYTPADAAAAAQLAQLKLSPGSTPTARPTD</sequence>
<dbReference type="InterPro" id="IPR041413">
    <property type="entry name" value="MLTR_LBD"/>
</dbReference>
<dbReference type="PANTHER" id="PTHR35010">
    <property type="entry name" value="BLL4672 PROTEIN-RELATED"/>
    <property type="match status" value="1"/>
</dbReference>
<dbReference type="CDD" id="cd00093">
    <property type="entry name" value="HTH_XRE"/>
    <property type="match status" value="1"/>
</dbReference>
<feature type="domain" description="HTH cro/C1-type" evidence="1">
    <location>
        <begin position="13"/>
        <end position="84"/>
    </location>
</feature>
<dbReference type="AlphaFoldDB" id="A0AAI8XQ25"/>
<evidence type="ECO:0000313" key="2">
    <source>
        <dbReference type="EMBL" id="BDY30463.1"/>
    </source>
</evidence>
<dbReference type="Pfam" id="PF13560">
    <property type="entry name" value="HTH_31"/>
    <property type="match status" value="1"/>
</dbReference>
<dbReference type="Pfam" id="PF17765">
    <property type="entry name" value="MLTR_LBD"/>
    <property type="match status" value="1"/>
</dbReference>
<reference evidence="2" key="1">
    <citation type="submission" date="2023-03" db="EMBL/GenBank/DDBJ databases">
        <title>Draft genome sequence of a Mycolicibacterium mageritense strain H4_3_1 isolated from a hybrid biological-inorganic system reactor.</title>
        <authorList>
            <person name="Feng X."/>
            <person name="Kazama D."/>
            <person name="Sato K."/>
            <person name="Kobayashi H."/>
        </authorList>
    </citation>
    <scope>NUCLEOTIDE SEQUENCE</scope>
    <source>
        <strain evidence="2">H4_3_1</strain>
    </source>
</reference>
<organism evidence="2 3">
    <name type="scientific">Mycolicibacterium mageritense</name>
    <name type="common">Mycobacterium mageritense</name>
    <dbReference type="NCBI Taxonomy" id="53462"/>
    <lineage>
        <taxon>Bacteria</taxon>
        <taxon>Bacillati</taxon>
        <taxon>Actinomycetota</taxon>
        <taxon>Actinomycetes</taxon>
        <taxon>Mycobacteriales</taxon>
        <taxon>Mycobacteriaceae</taxon>
        <taxon>Mycolicibacterium</taxon>
    </lineage>
</organism>
<dbReference type="RefSeq" id="WP_276823411.1">
    <property type="nucleotide sequence ID" value="NZ_AP027452.1"/>
</dbReference>
<evidence type="ECO:0000313" key="3">
    <source>
        <dbReference type="Proteomes" id="UP001241092"/>
    </source>
</evidence>